<reference evidence="2" key="1">
    <citation type="submission" date="2021-01" db="EMBL/GenBank/DDBJ databases">
        <title>Whole genome shotgun sequence of Cellulomonas chitinilytica NBRC 110799.</title>
        <authorList>
            <person name="Komaki H."/>
            <person name="Tamura T."/>
        </authorList>
    </citation>
    <scope>NUCLEOTIDE SEQUENCE</scope>
    <source>
        <strain evidence="2">NBRC 110799</strain>
    </source>
</reference>
<dbReference type="RefSeq" id="WP_203752940.1">
    <property type="nucleotide sequence ID" value="NZ_BONK01000006.1"/>
</dbReference>
<name>A0A919P2B0_9CELL</name>
<dbReference type="EMBL" id="BONK01000006">
    <property type="protein sequence ID" value="GIG21370.1"/>
    <property type="molecule type" value="Genomic_DNA"/>
</dbReference>
<dbReference type="Gene3D" id="2.50.20.20">
    <property type="match status" value="1"/>
</dbReference>
<evidence type="ECO:0000256" key="1">
    <source>
        <dbReference type="SAM" id="SignalP"/>
    </source>
</evidence>
<feature type="signal peptide" evidence="1">
    <location>
        <begin position="1"/>
        <end position="24"/>
    </location>
</feature>
<dbReference type="InterPro" id="IPR029046">
    <property type="entry name" value="LolA/LolB/LppX"/>
</dbReference>
<keyword evidence="1" id="KW-0732">Signal</keyword>
<evidence type="ECO:0000313" key="3">
    <source>
        <dbReference type="Proteomes" id="UP000632740"/>
    </source>
</evidence>
<organism evidence="2 3">
    <name type="scientific">Cellulomonas chitinilytica</name>
    <dbReference type="NCBI Taxonomy" id="398759"/>
    <lineage>
        <taxon>Bacteria</taxon>
        <taxon>Bacillati</taxon>
        <taxon>Actinomycetota</taxon>
        <taxon>Actinomycetes</taxon>
        <taxon>Micrococcales</taxon>
        <taxon>Cellulomonadaceae</taxon>
        <taxon>Cellulomonas</taxon>
    </lineage>
</organism>
<feature type="chain" id="PRO_5039400415" description="Lipoprotein" evidence="1">
    <location>
        <begin position="25"/>
        <end position="260"/>
    </location>
</feature>
<evidence type="ECO:0008006" key="4">
    <source>
        <dbReference type="Google" id="ProtNLM"/>
    </source>
</evidence>
<dbReference type="Proteomes" id="UP000632740">
    <property type="component" value="Unassembled WGS sequence"/>
</dbReference>
<keyword evidence="3" id="KW-1185">Reference proteome</keyword>
<comment type="caution">
    <text evidence="2">The sequence shown here is derived from an EMBL/GenBank/DDBJ whole genome shotgun (WGS) entry which is preliminary data.</text>
</comment>
<protein>
    <recommendedName>
        <fullName evidence="4">Lipoprotein</fullName>
    </recommendedName>
</protein>
<sequence length="260" mass="26589">MRTTRLTRALTTTLVVATTAAGCAAGGEATQADRTPAATTAAPQPTATTAEALTPDTLVTTLSDVMLAARSLTWTTSTNGASGPTANVVDVDLVNSNNRVRVTVPEGSVEVRSVDGRRFVKAPGTKGKFYDDTLGTSGLAQPSVGVDPVRPLRALYGAVIAVRPAGTPADVNGTSAQPYEVVVATSRLTDGLGDLAGGVAADQLPPTVTLTFWVDQENRLLLAQSNVAGTPVEMAYTNWGADLGITAPAEQELTNVLAGA</sequence>
<dbReference type="AlphaFoldDB" id="A0A919P2B0"/>
<dbReference type="PROSITE" id="PS51257">
    <property type="entry name" value="PROKAR_LIPOPROTEIN"/>
    <property type="match status" value="1"/>
</dbReference>
<accession>A0A919P2B0</accession>
<evidence type="ECO:0000313" key="2">
    <source>
        <dbReference type="EMBL" id="GIG21370.1"/>
    </source>
</evidence>
<dbReference type="SUPFAM" id="SSF89392">
    <property type="entry name" value="Prokaryotic lipoproteins and lipoprotein localization factors"/>
    <property type="match status" value="1"/>
</dbReference>
<gene>
    <name evidence="2" type="ORF">Cch01nite_20940</name>
</gene>
<proteinExistence type="predicted"/>